<accession>A0ABT9IW79</accession>
<feature type="domain" description="Helix-hairpin-helix DNA-binding motif class 1" evidence="3">
    <location>
        <begin position="121"/>
        <end position="140"/>
    </location>
</feature>
<dbReference type="PANTHER" id="PTHR21180">
    <property type="entry name" value="ENDONUCLEASE/EXONUCLEASE/PHOSPHATASE FAMILY DOMAIN-CONTAINING PROTEIN 1"/>
    <property type="match status" value="1"/>
</dbReference>
<gene>
    <name evidence="4" type="ORF">Q5Y73_02915</name>
</gene>
<evidence type="ECO:0000259" key="3">
    <source>
        <dbReference type="SMART" id="SM00278"/>
    </source>
</evidence>
<dbReference type="InterPro" id="IPR010994">
    <property type="entry name" value="RuvA_2-like"/>
</dbReference>
<protein>
    <submittedName>
        <fullName evidence="4">ComEA family DNA-binding protein</fullName>
    </submittedName>
</protein>
<keyword evidence="4" id="KW-0238">DNA-binding</keyword>
<keyword evidence="2" id="KW-0472">Membrane</keyword>
<keyword evidence="2" id="KW-0812">Transmembrane</keyword>
<dbReference type="SUPFAM" id="SSF47781">
    <property type="entry name" value="RuvA domain 2-like"/>
    <property type="match status" value="1"/>
</dbReference>
<reference evidence="4 5" key="1">
    <citation type="submission" date="2023-08" db="EMBL/GenBank/DDBJ databases">
        <authorList>
            <person name="Park J.-S."/>
        </authorList>
    </citation>
    <scope>NUCLEOTIDE SEQUENCE [LARGE SCALE GENOMIC DNA]</scope>
    <source>
        <strain evidence="4 5">2205SS18-9</strain>
    </source>
</reference>
<dbReference type="InterPro" id="IPR051675">
    <property type="entry name" value="Endo/Exo/Phosphatase_dom_1"/>
</dbReference>
<name>A0ABT9IW79_9BACL</name>
<keyword evidence="5" id="KW-1185">Reference proteome</keyword>
<dbReference type="Proteomes" id="UP001231941">
    <property type="component" value="Unassembled WGS sequence"/>
</dbReference>
<evidence type="ECO:0000313" key="4">
    <source>
        <dbReference type="EMBL" id="MDP5273045.1"/>
    </source>
</evidence>
<evidence type="ECO:0000256" key="2">
    <source>
        <dbReference type="SAM" id="Phobius"/>
    </source>
</evidence>
<organism evidence="4 5">
    <name type="scientific">Chengkuizengella axinellae</name>
    <dbReference type="NCBI Taxonomy" id="3064388"/>
    <lineage>
        <taxon>Bacteria</taxon>
        <taxon>Bacillati</taxon>
        <taxon>Bacillota</taxon>
        <taxon>Bacilli</taxon>
        <taxon>Bacillales</taxon>
        <taxon>Paenibacillaceae</taxon>
        <taxon>Chengkuizengella</taxon>
    </lineage>
</organism>
<feature type="region of interest" description="Disordered" evidence="1">
    <location>
        <begin position="58"/>
        <end position="84"/>
    </location>
</feature>
<proteinExistence type="predicted"/>
<dbReference type="NCBIfam" id="TIGR00426">
    <property type="entry name" value="competence protein ComEA helix-hairpin-helix repeat region"/>
    <property type="match status" value="1"/>
</dbReference>
<feature type="domain" description="Helix-hairpin-helix DNA-binding motif class 1" evidence="3">
    <location>
        <begin position="91"/>
        <end position="110"/>
    </location>
</feature>
<evidence type="ECO:0000313" key="5">
    <source>
        <dbReference type="Proteomes" id="UP001231941"/>
    </source>
</evidence>
<dbReference type="InterPro" id="IPR003583">
    <property type="entry name" value="Hlx-hairpin-Hlx_DNA-bd_motif"/>
</dbReference>
<dbReference type="PANTHER" id="PTHR21180:SF32">
    <property type="entry name" value="ENDONUCLEASE_EXONUCLEASE_PHOSPHATASE FAMILY DOMAIN-CONTAINING PROTEIN 1"/>
    <property type="match status" value="1"/>
</dbReference>
<evidence type="ECO:0000256" key="1">
    <source>
        <dbReference type="SAM" id="MobiDB-lite"/>
    </source>
</evidence>
<comment type="caution">
    <text evidence="4">The sequence shown here is derived from an EMBL/GenBank/DDBJ whole genome shotgun (WGS) entry which is preliminary data.</text>
</comment>
<dbReference type="EMBL" id="JAVAMP010000001">
    <property type="protein sequence ID" value="MDP5273045.1"/>
    <property type="molecule type" value="Genomic_DNA"/>
</dbReference>
<dbReference type="SMART" id="SM00278">
    <property type="entry name" value="HhH1"/>
    <property type="match status" value="2"/>
</dbReference>
<feature type="transmembrane region" description="Helical" evidence="2">
    <location>
        <begin position="12"/>
        <end position="31"/>
    </location>
</feature>
<sequence length="143" mass="16032">MSLRKLKEIRSILWIVLILCIVCLLMLELFLTKESQIQDLEQVNDQVEDVLLLNDEDTGKQSIDQGKASSDAKKETNNSPSKVNINQATVEQLMTLPNIGEVKAQAIVDYREENGRFLNGAELTNVKGIGEKTVEKLKGLITY</sequence>
<dbReference type="GO" id="GO:0003677">
    <property type="term" value="F:DNA binding"/>
    <property type="evidence" value="ECO:0007669"/>
    <property type="project" value="UniProtKB-KW"/>
</dbReference>
<dbReference type="RefSeq" id="WP_305990338.1">
    <property type="nucleotide sequence ID" value="NZ_JAVAMP010000001.1"/>
</dbReference>
<dbReference type="Gene3D" id="1.10.150.280">
    <property type="entry name" value="AF1531-like domain"/>
    <property type="match status" value="1"/>
</dbReference>
<dbReference type="Pfam" id="PF12836">
    <property type="entry name" value="HHH_3"/>
    <property type="match status" value="1"/>
</dbReference>
<dbReference type="InterPro" id="IPR004509">
    <property type="entry name" value="Competence_ComEA_HhH"/>
</dbReference>
<keyword evidence="2" id="KW-1133">Transmembrane helix</keyword>